<keyword evidence="9" id="KW-0808">Transferase</keyword>
<organism evidence="20 21">
    <name type="scientific">Rubrobacter marinus</name>
    <dbReference type="NCBI Taxonomy" id="2653852"/>
    <lineage>
        <taxon>Bacteria</taxon>
        <taxon>Bacillati</taxon>
        <taxon>Actinomycetota</taxon>
        <taxon>Rubrobacteria</taxon>
        <taxon>Rubrobacterales</taxon>
        <taxon>Rubrobacteraceae</taxon>
        <taxon>Rubrobacter</taxon>
    </lineage>
</organism>
<comment type="cofactor">
    <cofactor evidence="2">
        <name>[4Fe-4S] cluster</name>
        <dbReference type="ChEBI" id="CHEBI:49883"/>
    </cofactor>
</comment>
<evidence type="ECO:0000256" key="11">
    <source>
        <dbReference type="ARBA" id="ARBA00022741"/>
    </source>
</evidence>
<proteinExistence type="predicted"/>
<dbReference type="Pfam" id="PF02518">
    <property type="entry name" value="HATPase_c"/>
    <property type="match status" value="1"/>
</dbReference>
<dbReference type="GO" id="GO:0046872">
    <property type="term" value="F:metal ion binding"/>
    <property type="evidence" value="ECO:0007669"/>
    <property type="project" value="UniProtKB-KW"/>
</dbReference>
<accession>A0A6G8PTA3</accession>
<dbReference type="CDD" id="cd16917">
    <property type="entry name" value="HATPase_UhpB-NarQ-NarX-like"/>
    <property type="match status" value="1"/>
</dbReference>
<comment type="catalytic activity">
    <reaction evidence="1">
        <text>ATP + protein L-histidine = ADP + protein N-phospho-L-histidine.</text>
        <dbReference type="EC" id="2.7.13.3"/>
    </reaction>
</comment>
<keyword evidence="7" id="KW-0963">Cytoplasm</keyword>
<dbReference type="InterPro" id="IPR005467">
    <property type="entry name" value="His_kinase_dom"/>
</dbReference>
<keyword evidence="16" id="KW-0411">Iron-sulfur</keyword>
<evidence type="ECO:0000256" key="6">
    <source>
        <dbReference type="ARBA" id="ARBA00022485"/>
    </source>
</evidence>
<dbReference type="InterPro" id="IPR004358">
    <property type="entry name" value="Sig_transdc_His_kin-like_C"/>
</dbReference>
<protein>
    <recommendedName>
        <fullName evidence="5">Oxygen sensor histidine kinase NreB</fullName>
        <ecNumber evidence="4">2.7.13.3</ecNumber>
    </recommendedName>
    <alternativeName>
        <fullName evidence="18">Nitrogen regulation protein B</fullName>
    </alternativeName>
</protein>
<dbReference type="Proteomes" id="UP000502706">
    <property type="component" value="Chromosome"/>
</dbReference>
<evidence type="ECO:0000256" key="1">
    <source>
        <dbReference type="ARBA" id="ARBA00000085"/>
    </source>
</evidence>
<keyword evidence="13" id="KW-0067">ATP-binding</keyword>
<dbReference type="GO" id="GO:0005524">
    <property type="term" value="F:ATP binding"/>
    <property type="evidence" value="ECO:0007669"/>
    <property type="project" value="UniProtKB-KW"/>
</dbReference>
<dbReference type="GO" id="GO:0046983">
    <property type="term" value="F:protein dimerization activity"/>
    <property type="evidence" value="ECO:0007669"/>
    <property type="project" value="InterPro"/>
</dbReference>
<evidence type="ECO:0000256" key="8">
    <source>
        <dbReference type="ARBA" id="ARBA00022553"/>
    </source>
</evidence>
<evidence type="ECO:0000259" key="19">
    <source>
        <dbReference type="PROSITE" id="PS50109"/>
    </source>
</evidence>
<evidence type="ECO:0000256" key="4">
    <source>
        <dbReference type="ARBA" id="ARBA00012438"/>
    </source>
</evidence>
<evidence type="ECO:0000256" key="5">
    <source>
        <dbReference type="ARBA" id="ARBA00017322"/>
    </source>
</evidence>
<evidence type="ECO:0000256" key="14">
    <source>
        <dbReference type="ARBA" id="ARBA00023004"/>
    </source>
</evidence>
<dbReference type="GO" id="GO:0016020">
    <property type="term" value="C:membrane"/>
    <property type="evidence" value="ECO:0007669"/>
    <property type="project" value="InterPro"/>
</dbReference>
<dbReference type="Gene3D" id="1.20.5.1930">
    <property type="match status" value="1"/>
</dbReference>
<keyword evidence="11" id="KW-0547">Nucleotide-binding</keyword>
<keyword evidence="8" id="KW-0597">Phosphoprotein</keyword>
<comment type="function">
    <text evidence="17">Member of the two-component regulatory system NreB/NreC involved in the control of dissimilatory nitrate/nitrite reduction in response to oxygen. NreB functions as a direct oxygen sensor histidine kinase which is autophosphorylated, in the absence of oxygen, probably at the conserved histidine residue, and transfers its phosphate group probably to a conserved aspartate residue of NreC. NreB/NreC activates the expression of the nitrate (narGHJI) and nitrite (nir) reductase operons, as well as the putative nitrate transporter gene narT.</text>
</comment>
<feature type="domain" description="Histidine kinase" evidence="19">
    <location>
        <begin position="270"/>
        <end position="361"/>
    </location>
</feature>
<keyword evidence="10" id="KW-0479">Metal-binding</keyword>
<dbReference type="AlphaFoldDB" id="A0A6G8PTA3"/>
<dbReference type="KEGG" id="rmar:GBA65_03090"/>
<gene>
    <name evidence="20" type="ORF">GBA65_03090</name>
</gene>
<evidence type="ECO:0000256" key="17">
    <source>
        <dbReference type="ARBA" id="ARBA00024827"/>
    </source>
</evidence>
<evidence type="ECO:0000313" key="20">
    <source>
        <dbReference type="EMBL" id="QIN77660.1"/>
    </source>
</evidence>
<dbReference type="RefSeq" id="WP_166395339.1">
    <property type="nucleotide sequence ID" value="NZ_CP045121.1"/>
</dbReference>
<dbReference type="PRINTS" id="PR00344">
    <property type="entry name" value="BCTRLSENSOR"/>
</dbReference>
<reference evidence="20 21" key="1">
    <citation type="submission" date="2019-10" db="EMBL/GenBank/DDBJ databases">
        <title>Rubrobacter sp nov SCSIO 52915 isolated from a deep-sea sediment in the South China Sea.</title>
        <authorList>
            <person name="Chen R.W."/>
        </authorList>
    </citation>
    <scope>NUCLEOTIDE SEQUENCE [LARGE SCALE GENOMIC DNA]</scope>
    <source>
        <strain evidence="20 21">SCSIO 52915</strain>
    </source>
</reference>
<keyword evidence="12 20" id="KW-0418">Kinase</keyword>
<sequence length="364" mass="39134">MSVREGFDRRPSLSADILEGRSDEVIEAYEGRLTAMGSPLVAEPEASEQLKVQARFVLREVVASLRGQGAPPGAPGGEDGLSETIGVSRASANVHAIHSLRAVVAFSEAALAVVVRNLPRSATSTEEVAAVALAIQRIFMERVTTAALAYGNYLLARVHESHADERRRISRELHDRVAHAIMTTFRSLELYEMYETKDPSKAQARLELAKKTTWEALELTRGLSRELRSTSADEGLEVALSDLLSSVAPDGMRSWVSVEGDEALVPPQVRDELFLTLREGVRNAVAHSGGSMMSVKLSITEDHVTATVEDDGRGFDPSGAASEGTGISSMRERVTLLGGTLGLASSSGEGARIEVSVPLPRNRH</sequence>
<evidence type="ECO:0000256" key="2">
    <source>
        <dbReference type="ARBA" id="ARBA00001966"/>
    </source>
</evidence>
<evidence type="ECO:0000256" key="13">
    <source>
        <dbReference type="ARBA" id="ARBA00022840"/>
    </source>
</evidence>
<dbReference type="GO" id="GO:0051539">
    <property type="term" value="F:4 iron, 4 sulfur cluster binding"/>
    <property type="evidence" value="ECO:0007669"/>
    <property type="project" value="UniProtKB-KW"/>
</dbReference>
<dbReference type="PROSITE" id="PS50109">
    <property type="entry name" value="HIS_KIN"/>
    <property type="match status" value="1"/>
</dbReference>
<dbReference type="Pfam" id="PF07730">
    <property type="entry name" value="HisKA_3"/>
    <property type="match status" value="1"/>
</dbReference>
<keyword evidence="14" id="KW-0408">Iron</keyword>
<dbReference type="InterPro" id="IPR003594">
    <property type="entry name" value="HATPase_dom"/>
</dbReference>
<comment type="subcellular location">
    <subcellularLocation>
        <location evidence="3">Cytoplasm</location>
    </subcellularLocation>
</comment>
<evidence type="ECO:0000256" key="9">
    <source>
        <dbReference type="ARBA" id="ARBA00022679"/>
    </source>
</evidence>
<dbReference type="PANTHER" id="PTHR24421">
    <property type="entry name" value="NITRATE/NITRITE SENSOR PROTEIN NARX-RELATED"/>
    <property type="match status" value="1"/>
</dbReference>
<evidence type="ECO:0000256" key="3">
    <source>
        <dbReference type="ARBA" id="ARBA00004496"/>
    </source>
</evidence>
<dbReference type="GO" id="GO:0005737">
    <property type="term" value="C:cytoplasm"/>
    <property type="evidence" value="ECO:0007669"/>
    <property type="project" value="UniProtKB-SubCell"/>
</dbReference>
<evidence type="ECO:0000256" key="12">
    <source>
        <dbReference type="ARBA" id="ARBA00022777"/>
    </source>
</evidence>
<dbReference type="InterPro" id="IPR011712">
    <property type="entry name" value="Sig_transdc_His_kin_sub3_dim/P"/>
</dbReference>
<evidence type="ECO:0000256" key="10">
    <source>
        <dbReference type="ARBA" id="ARBA00022723"/>
    </source>
</evidence>
<dbReference type="SUPFAM" id="SSF55874">
    <property type="entry name" value="ATPase domain of HSP90 chaperone/DNA topoisomerase II/histidine kinase"/>
    <property type="match status" value="1"/>
</dbReference>
<evidence type="ECO:0000256" key="18">
    <source>
        <dbReference type="ARBA" id="ARBA00030800"/>
    </source>
</evidence>
<keyword evidence="6" id="KW-0004">4Fe-4S</keyword>
<name>A0A6G8PTA3_9ACTN</name>
<dbReference type="GO" id="GO:0000155">
    <property type="term" value="F:phosphorelay sensor kinase activity"/>
    <property type="evidence" value="ECO:0007669"/>
    <property type="project" value="InterPro"/>
</dbReference>
<dbReference type="EC" id="2.7.13.3" evidence="4"/>
<evidence type="ECO:0000256" key="7">
    <source>
        <dbReference type="ARBA" id="ARBA00022490"/>
    </source>
</evidence>
<dbReference type="Gene3D" id="3.30.565.10">
    <property type="entry name" value="Histidine kinase-like ATPase, C-terminal domain"/>
    <property type="match status" value="1"/>
</dbReference>
<evidence type="ECO:0000256" key="16">
    <source>
        <dbReference type="ARBA" id="ARBA00023014"/>
    </source>
</evidence>
<dbReference type="PANTHER" id="PTHR24421:SF10">
    <property type="entry name" value="NITRATE_NITRITE SENSOR PROTEIN NARQ"/>
    <property type="match status" value="1"/>
</dbReference>
<evidence type="ECO:0000256" key="15">
    <source>
        <dbReference type="ARBA" id="ARBA00023012"/>
    </source>
</evidence>
<dbReference type="InterPro" id="IPR036890">
    <property type="entry name" value="HATPase_C_sf"/>
</dbReference>
<evidence type="ECO:0000313" key="21">
    <source>
        <dbReference type="Proteomes" id="UP000502706"/>
    </source>
</evidence>
<dbReference type="InterPro" id="IPR050482">
    <property type="entry name" value="Sensor_HK_TwoCompSys"/>
</dbReference>
<dbReference type="SMART" id="SM00387">
    <property type="entry name" value="HATPase_c"/>
    <property type="match status" value="1"/>
</dbReference>
<dbReference type="EMBL" id="CP045121">
    <property type="protein sequence ID" value="QIN77660.1"/>
    <property type="molecule type" value="Genomic_DNA"/>
</dbReference>
<keyword evidence="15" id="KW-0902">Two-component regulatory system</keyword>
<keyword evidence="21" id="KW-1185">Reference proteome</keyword>